<proteinExistence type="predicted"/>
<protein>
    <submittedName>
        <fullName evidence="1">Metallopeptidase family protein</fullName>
    </submittedName>
</protein>
<organism evidence="1">
    <name type="scientific">Scrofimicrobium appendicitidis</name>
    <dbReference type="NCBI Taxonomy" id="3079930"/>
    <lineage>
        <taxon>Bacteria</taxon>
        <taxon>Bacillati</taxon>
        <taxon>Actinomycetota</taxon>
        <taxon>Actinomycetes</taxon>
        <taxon>Actinomycetales</taxon>
        <taxon>Actinomycetaceae</taxon>
        <taxon>Scrofimicrobium</taxon>
    </lineage>
</organism>
<dbReference type="InterPro" id="IPR038555">
    <property type="entry name" value="Zincin_1_sf"/>
</dbReference>
<evidence type="ECO:0000313" key="1">
    <source>
        <dbReference type="EMBL" id="XBW08680.1"/>
    </source>
</evidence>
<reference evidence="1" key="1">
    <citation type="submission" date="2023-11" db="EMBL/GenBank/DDBJ databases">
        <title>Scrofimicrobium hongkongense sp. nov., isolated from a patient with peritonitis.</title>
        <authorList>
            <person name="Lao H.Y."/>
            <person name="Wong A.Y.P."/>
            <person name="Ng T.L."/>
            <person name="Wong R.Y.L."/>
            <person name="Yau M.C.Y."/>
            <person name="Lam J.Y.W."/>
            <person name="Siu G.K.H."/>
        </authorList>
    </citation>
    <scope>NUCLEOTIDE SEQUENCE</scope>
    <source>
        <strain evidence="1">R131</strain>
    </source>
</reference>
<dbReference type="InterPro" id="IPR010428">
    <property type="entry name" value="Zincin_1"/>
</dbReference>
<accession>A0AAU7V9H8</accession>
<gene>
    <name evidence="1" type="ORF">SAC06_03735</name>
</gene>
<dbReference type="SUPFAM" id="SSF55486">
    <property type="entry name" value="Metalloproteases ('zincins'), catalytic domain"/>
    <property type="match status" value="1"/>
</dbReference>
<name>A0AAU7V9H8_9ACTO</name>
<dbReference type="Gene3D" id="3.30.2010.20">
    <property type="match status" value="1"/>
</dbReference>
<dbReference type="KEGG" id="sapp:SAC06_03735"/>
<dbReference type="Pfam" id="PF06262">
    <property type="entry name" value="Zincin_1"/>
    <property type="match status" value="1"/>
</dbReference>
<dbReference type="CDD" id="cd12952">
    <property type="entry name" value="MMP_ACEL2062"/>
    <property type="match status" value="1"/>
</dbReference>
<dbReference type="RefSeq" id="WP_350258880.1">
    <property type="nucleotide sequence ID" value="NZ_CP138335.1"/>
</dbReference>
<sequence>MHAEEIGDEEFEALVQDALDRVPDEFRDQMENVAVVVDDEPPAGQHLLGLYEGVPQTEEGDYPWQLPDVITIYQGPLVRMCADRDELAHEVYVTVVHELGHYFGLDDERLHELDWG</sequence>
<dbReference type="AlphaFoldDB" id="A0AAU7V9H8"/>
<dbReference type="EMBL" id="CP138335">
    <property type="protein sequence ID" value="XBW08680.1"/>
    <property type="molecule type" value="Genomic_DNA"/>
</dbReference>